<name>G4YGT0_PHYSP</name>
<organism evidence="1 2">
    <name type="scientific">Phytophthora sojae (strain P6497)</name>
    <name type="common">Soybean stem and root rot agent</name>
    <name type="synonym">Phytophthora megasperma f. sp. glycines</name>
    <dbReference type="NCBI Taxonomy" id="1094619"/>
    <lineage>
        <taxon>Eukaryota</taxon>
        <taxon>Sar</taxon>
        <taxon>Stramenopiles</taxon>
        <taxon>Oomycota</taxon>
        <taxon>Peronosporomycetes</taxon>
        <taxon>Peronosporales</taxon>
        <taxon>Peronosporaceae</taxon>
        <taxon>Phytophthora</taxon>
    </lineage>
</organism>
<keyword evidence="2" id="KW-1185">Reference proteome</keyword>
<gene>
    <name evidence="1" type="ORF">PHYSODRAFT_257410</name>
</gene>
<evidence type="ECO:0000313" key="2">
    <source>
        <dbReference type="Proteomes" id="UP000002640"/>
    </source>
</evidence>
<reference evidence="1 2" key="1">
    <citation type="journal article" date="2006" name="Science">
        <title>Phytophthora genome sequences uncover evolutionary origins and mechanisms of pathogenesis.</title>
        <authorList>
            <person name="Tyler B.M."/>
            <person name="Tripathy S."/>
            <person name="Zhang X."/>
            <person name="Dehal P."/>
            <person name="Jiang R.H."/>
            <person name="Aerts A."/>
            <person name="Arredondo F.D."/>
            <person name="Baxter L."/>
            <person name="Bensasson D."/>
            <person name="Beynon J.L."/>
            <person name="Chapman J."/>
            <person name="Damasceno C.M."/>
            <person name="Dorrance A.E."/>
            <person name="Dou D."/>
            <person name="Dickerman A.W."/>
            <person name="Dubchak I.L."/>
            <person name="Garbelotto M."/>
            <person name="Gijzen M."/>
            <person name="Gordon S.G."/>
            <person name="Govers F."/>
            <person name="Grunwald N.J."/>
            <person name="Huang W."/>
            <person name="Ivors K.L."/>
            <person name="Jones R.W."/>
            <person name="Kamoun S."/>
            <person name="Krampis K."/>
            <person name="Lamour K.H."/>
            <person name="Lee M.K."/>
            <person name="McDonald W.H."/>
            <person name="Medina M."/>
            <person name="Meijer H.J."/>
            <person name="Nordberg E.K."/>
            <person name="Maclean D.J."/>
            <person name="Ospina-Giraldo M.D."/>
            <person name="Morris P.F."/>
            <person name="Phuntumart V."/>
            <person name="Putnam N.H."/>
            <person name="Rash S."/>
            <person name="Rose J.K."/>
            <person name="Sakihama Y."/>
            <person name="Salamov A.A."/>
            <person name="Savidor A."/>
            <person name="Scheuring C.F."/>
            <person name="Smith B.M."/>
            <person name="Sobral B.W."/>
            <person name="Terry A."/>
            <person name="Torto-Alalibo T.A."/>
            <person name="Win J."/>
            <person name="Xu Z."/>
            <person name="Zhang H."/>
            <person name="Grigoriev I.V."/>
            <person name="Rokhsar D.S."/>
            <person name="Boore J.L."/>
        </authorList>
    </citation>
    <scope>NUCLEOTIDE SEQUENCE [LARGE SCALE GENOMIC DNA]</scope>
    <source>
        <strain evidence="1 2">P6497</strain>
    </source>
</reference>
<dbReference type="InParanoid" id="G4YGT0"/>
<dbReference type="AlphaFoldDB" id="G4YGT0"/>
<sequence length="140" mass="16480">MRSYSPENYQNFVKESCFTVYMNPWTKDECQSFVDGIGLNEDEWFHRFYLVGGKPRLLFSSSEEFDDLVQRVKDAIPENIDGLKEQVRLFQSQVFDGRMKHTAVEGERSSDGRRPRRGCWDELRALDLERAARMVKMVEV</sequence>
<evidence type="ECO:0000313" key="1">
    <source>
        <dbReference type="EMBL" id="EGZ27039.1"/>
    </source>
</evidence>
<dbReference type="Proteomes" id="UP000002640">
    <property type="component" value="Unassembled WGS sequence"/>
</dbReference>
<dbReference type="GeneID" id="20638864"/>
<protein>
    <submittedName>
        <fullName evidence="1">Uncharacterized protein</fullName>
    </submittedName>
</protein>
<dbReference type="KEGG" id="psoj:PHYSODRAFT_257410"/>
<accession>G4YGT0</accession>
<dbReference type="EMBL" id="JH159151">
    <property type="protein sequence ID" value="EGZ27039.1"/>
    <property type="molecule type" value="Genomic_DNA"/>
</dbReference>
<proteinExistence type="predicted"/>
<dbReference type="RefSeq" id="XP_009514314.1">
    <property type="nucleotide sequence ID" value="XM_009516019.1"/>
</dbReference>